<keyword evidence="2" id="KW-1185">Reference proteome</keyword>
<dbReference type="InterPro" id="IPR036390">
    <property type="entry name" value="WH_DNA-bd_sf"/>
</dbReference>
<accession>A0ABX8FG42</accession>
<dbReference type="Pfam" id="PF13730">
    <property type="entry name" value="HTH_36"/>
    <property type="match status" value="1"/>
</dbReference>
<gene>
    <name evidence="1" type="ORF">J1899_08020</name>
</gene>
<protein>
    <submittedName>
        <fullName evidence="1">Helix-turn-helix domain-containing protein</fullName>
    </submittedName>
</protein>
<dbReference type="RefSeq" id="WP_214478341.1">
    <property type="nucleotide sequence ID" value="NZ_CP071709.1"/>
</dbReference>
<organism evidence="1 2">
    <name type="scientific">Cytobacillus gottheilii</name>
    <dbReference type="NCBI Taxonomy" id="859144"/>
    <lineage>
        <taxon>Bacteria</taxon>
        <taxon>Bacillati</taxon>
        <taxon>Bacillota</taxon>
        <taxon>Bacilli</taxon>
        <taxon>Bacillales</taxon>
        <taxon>Bacillaceae</taxon>
        <taxon>Cytobacillus</taxon>
    </lineage>
</organism>
<dbReference type="InterPro" id="IPR036388">
    <property type="entry name" value="WH-like_DNA-bd_sf"/>
</dbReference>
<dbReference type="Gene3D" id="1.10.10.10">
    <property type="entry name" value="Winged helix-like DNA-binding domain superfamily/Winged helix DNA-binding domain"/>
    <property type="match status" value="1"/>
</dbReference>
<dbReference type="Proteomes" id="UP000679247">
    <property type="component" value="Chromosome"/>
</dbReference>
<reference evidence="1 2" key="1">
    <citation type="submission" date="2021-03" db="EMBL/GenBank/DDBJ databases">
        <title>The first data on the complete genome of the tetrodotoxin-producing bacterium.</title>
        <authorList>
            <person name="Melnikova D.I."/>
            <person name="Nijland R."/>
            <person name="Magarlamov T.Y."/>
        </authorList>
    </citation>
    <scope>NUCLEOTIDE SEQUENCE [LARGE SCALE GENOMIC DNA]</scope>
    <source>
        <strain evidence="1 2">1839</strain>
    </source>
</reference>
<name>A0ABX8FG42_9BACI</name>
<evidence type="ECO:0000313" key="2">
    <source>
        <dbReference type="Proteomes" id="UP000679247"/>
    </source>
</evidence>
<evidence type="ECO:0000313" key="1">
    <source>
        <dbReference type="EMBL" id="QVY62977.1"/>
    </source>
</evidence>
<sequence length="143" mass="16571">MSEQKRALPFETTKGFAALPAAVCMYYVRHPKFNPTAERVYRYLLQRYNADYGYAWPSWNSIMRETGIGSKGTVSNALKALEHLELIKRVTHENDHGWDNNCYVFIAPIEDEGDFYRKFGEELAKKYAKKDSAQATPDMADWF</sequence>
<proteinExistence type="predicted"/>
<dbReference type="EMBL" id="CP071709">
    <property type="protein sequence ID" value="QVY62977.1"/>
    <property type="molecule type" value="Genomic_DNA"/>
</dbReference>
<dbReference type="SUPFAM" id="SSF46785">
    <property type="entry name" value="Winged helix' DNA-binding domain"/>
    <property type="match status" value="1"/>
</dbReference>